<reference evidence="2 3" key="1">
    <citation type="submission" date="2024-01" db="EMBL/GenBank/DDBJ databases">
        <title>Genome assemblies of Stephania.</title>
        <authorList>
            <person name="Yang L."/>
        </authorList>
    </citation>
    <scope>NUCLEOTIDE SEQUENCE [LARGE SCALE GENOMIC DNA]</scope>
    <source>
        <strain evidence="2">JXDWG</strain>
        <tissue evidence="2">Leaf</tissue>
    </source>
</reference>
<proteinExistence type="predicted"/>
<evidence type="ECO:0000313" key="2">
    <source>
        <dbReference type="EMBL" id="KAK9089101.1"/>
    </source>
</evidence>
<protein>
    <submittedName>
        <fullName evidence="2">Uncharacterized protein</fullName>
    </submittedName>
</protein>
<comment type="caution">
    <text evidence="2">The sequence shown here is derived from an EMBL/GenBank/DDBJ whole genome shotgun (WGS) entry which is preliminary data.</text>
</comment>
<dbReference type="Proteomes" id="UP001419268">
    <property type="component" value="Unassembled WGS sequence"/>
</dbReference>
<gene>
    <name evidence="2" type="ORF">Scep_028183</name>
</gene>
<sequence>MKTKTKLKGGGEEGGGGGGDAEDAEQSKLRSGLNSAIIREKRNIKWNDVGERKAGVAGSRDLTWCKLQFLG</sequence>
<evidence type="ECO:0000256" key="1">
    <source>
        <dbReference type="SAM" id="MobiDB-lite"/>
    </source>
</evidence>
<evidence type="ECO:0000313" key="3">
    <source>
        <dbReference type="Proteomes" id="UP001419268"/>
    </source>
</evidence>
<feature type="region of interest" description="Disordered" evidence="1">
    <location>
        <begin position="1"/>
        <end position="29"/>
    </location>
</feature>
<accession>A0AAP0HLU4</accession>
<name>A0AAP0HLU4_9MAGN</name>
<keyword evidence="3" id="KW-1185">Reference proteome</keyword>
<organism evidence="2 3">
    <name type="scientific">Stephania cephalantha</name>
    <dbReference type="NCBI Taxonomy" id="152367"/>
    <lineage>
        <taxon>Eukaryota</taxon>
        <taxon>Viridiplantae</taxon>
        <taxon>Streptophyta</taxon>
        <taxon>Embryophyta</taxon>
        <taxon>Tracheophyta</taxon>
        <taxon>Spermatophyta</taxon>
        <taxon>Magnoliopsida</taxon>
        <taxon>Ranunculales</taxon>
        <taxon>Menispermaceae</taxon>
        <taxon>Menispermoideae</taxon>
        <taxon>Cissampelideae</taxon>
        <taxon>Stephania</taxon>
    </lineage>
</organism>
<dbReference type="AlphaFoldDB" id="A0AAP0HLU4"/>
<dbReference type="EMBL" id="JBBNAG010000012">
    <property type="protein sequence ID" value="KAK9089101.1"/>
    <property type="molecule type" value="Genomic_DNA"/>
</dbReference>